<dbReference type="SUPFAM" id="SSF49899">
    <property type="entry name" value="Concanavalin A-like lectins/glucanases"/>
    <property type="match status" value="1"/>
</dbReference>
<evidence type="ECO:0000256" key="2">
    <source>
        <dbReference type="ARBA" id="ARBA00022801"/>
    </source>
</evidence>
<dbReference type="Pfam" id="PF00754">
    <property type="entry name" value="F5_F8_type_C"/>
    <property type="match status" value="1"/>
</dbReference>
<dbReference type="Gene3D" id="2.60.40.10">
    <property type="entry name" value="Immunoglobulins"/>
    <property type="match status" value="2"/>
</dbReference>
<dbReference type="InterPro" id="IPR008979">
    <property type="entry name" value="Galactose-bd-like_sf"/>
</dbReference>
<dbReference type="InterPro" id="IPR003305">
    <property type="entry name" value="CenC_carb-bd"/>
</dbReference>
<dbReference type="SMART" id="SM00560">
    <property type="entry name" value="LamGL"/>
    <property type="match status" value="1"/>
</dbReference>
<feature type="chain" id="PRO_5043756436" evidence="4">
    <location>
        <begin position="25"/>
        <end position="942"/>
    </location>
</feature>
<comment type="caution">
    <text evidence="6">The sequence shown here is derived from an EMBL/GenBank/DDBJ whole genome shotgun (WGS) entry which is preliminary data.</text>
</comment>
<dbReference type="AlphaFoldDB" id="A0AAW6TXX4"/>
<evidence type="ECO:0000256" key="4">
    <source>
        <dbReference type="SAM" id="SignalP"/>
    </source>
</evidence>
<dbReference type="PROSITE" id="PS50022">
    <property type="entry name" value="FA58C_3"/>
    <property type="match status" value="1"/>
</dbReference>
<evidence type="ECO:0000256" key="3">
    <source>
        <dbReference type="ARBA" id="ARBA00023157"/>
    </source>
</evidence>
<feature type="signal peptide" evidence="4">
    <location>
        <begin position="1"/>
        <end position="24"/>
    </location>
</feature>
<keyword evidence="1 4" id="KW-0732">Signal</keyword>
<proteinExistence type="predicted"/>
<evidence type="ECO:0000313" key="6">
    <source>
        <dbReference type="EMBL" id="MDI6448338.1"/>
    </source>
</evidence>
<evidence type="ECO:0000313" key="7">
    <source>
        <dbReference type="Proteomes" id="UP001431776"/>
    </source>
</evidence>
<dbReference type="InterPro" id="IPR013783">
    <property type="entry name" value="Ig-like_fold"/>
</dbReference>
<reference evidence="6" key="1">
    <citation type="submission" date="2023-05" db="EMBL/GenBank/DDBJ databases">
        <title>Anaerotaeda fermentans gen. nov., sp. nov., a novel anaerobic planctomycete of the new family within the order Sedimentisphaerales isolated from Taman Peninsula, Russia.</title>
        <authorList>
            <person name="Khomyakova M.A."/>
            <person name="Merkel A.Y."/>
            <person name="Slobodkin A.I."/>
        </authorList>
    </citation>
    <scope>NUCLEOTIDE SEQUENCE</scope>
    <source>
        <strain evidence="6">M17dextr</strain>
    </source>
</reference>
<dbReference type="Gene3D" id="2.60.120.260">
    <property type="entry name" value="Galactose-binding domain-like"/>
    <property type="match status" value="2"/>
</dbReference>
<dbReference type="Pfam" id="PF02018">
    <property type="entry name" value="CBM_4_9"/>
    <property type="match status" value="1"/>
</dbReference>
<dbReference type="EMBL" id="JASCXX010000004">
    <property type="protein sequence ID" value="MDI6448338.1"/>
    <property type="molecule type" value="Genomic_DNA"/>
</dbReference>
<keyword evidence="2" id="KW-0378">Hydrolase</keyword>
<dbReference type="RefSeq" id="WP_349243744.1">
    <property type="nucleotide sequence ID" value="NZ_JASCXX010000004.1"/>
</dbReference>
<feature type="domain" description="F5/8 type C" evidence="5">
    <location>
        <begin position="284"/>
        <end position="441"/>
    </location>
</feature>
<organism evidence="6 7">
    <name type="scientific">Anaerobaca lacustris</name>
    <dbReference type="NCBI Taxonomy" id="3044600"/>
    <lineage>
        <taxon>Bacteria</taxon>
        <taxon>Pseudomonadati</taxon>
        <taxon>Planctomycetota</taxon>
        <taxon>Phycisphaerae</taxon>
        <taxon>Sedimentisphaerales</taxon>
        <taxon>Anaerobacaceae</taxon>
        <taxon>Anaerobaca</taxon>
    </lineage>
</organism>
<evidence type="ECO:0000256" key="1">
    <source>
        <dbReference type="ARBA" id="ARBA00022729"/>
    </source>
</evidence>
<dbReference type="InterPro" id="IPR013320">
    <property type="entry name" value="ConA-like_dom_sf"/>
</dbReference>
<dbReference type="Proteomes" id="UP001431776">
    <property type="component" value="Unassembled WGS sequence"/>
</dbReference>
<dbReference type="GO" id="GO:0016798">
    <property type="term" value="F:hydrolase activity, acting on glycosyl bonds"/>
    <property type="evidence" value="ECO:0007669"/>
    <property type="project" value="InterPro"/>
</dbReference>
<keyword evidence="7" id="KW-1185">Reference proteome</keyword>
<accession>A0AAW6TXX4</accession>
<dbReference type="SUPFAM" id="SSF49785">
    <property type="entry name" value="Galactose-binding domain-like"/>
    <property type="match status" value="2"/>
</dbReference>
<dbReference type="InterPro" id="IPR000421">
    <property type="entry name" value="FA58C"/>
</dbReference>
<dbReference type="InterPro" id="IPR006558">
    <property type="entry name" value="LamG-like"/>
</dbReference>
<sequence length="942" mass="101859">MRSRAVWLMVVLLVGLVGSGAGHAQEIENLLVNGNFEDGTETGWGGYGGHTRSIVTEVVGANIPEEVVEGSYCMHVVVPTAGANFWDAGIQTFYSGVFESGKQYTFSAWFKSKEGELQLNLKPELAVDPWTGYGAEMVTITEEWTEYHVTTPVLTAAVNPAQISIHVQNQPGEFWMDYVQFYVGEYVPTVFKPRTTAADPSPASGAVDVPHDVILAWSPGVFAVGHDVYFGMVFDDVNDASRANPMGVLVSQGQTAATFDPPGLLDFGQTYYWRVDEVNAAPDSTVFKGGVWSFTVEPFVYPVQNIIATASSGEAGAGPENTIDGSGLNAADQHSTAATDMWLTDISGEQPAWIQYEFPEVLNLHEMWVWNYNVQFELVLGFGLKEVTIEYSVDGEEWTALGDYEFARATARATYAPNTTVDLDGVVAKYVRLTANSNWSGMMPQSGLSEVRFYYKPVVAREPVPADGRTALDLAVALDWRGGREAAVHEIYFSDDEQAVIDGTALLDTVAESRYDVEGLSLGTTYYWKVNEVNEAAAPSVWEGPVWSFSTVEYVTVEDFEGYGDDIDGGTAIFQTWIDGWENDTGSTVGHLDMPFAERIIVRSGRQSMPLFYDNTNGLTIAEAVRTFDVPQDWSANGVRTLSLYFRGAPGNTGQMYLKINNIKVAYDGAVADIAKPVWQPWNVDLSAVGTNLRSVSSLTIGIEGAGAAGVLYFDDIRLYPKAVEYVTPVEPDAAGLAAYYAFDGNLSDGSGNGYNGVANGQVAYGTGVTGQAVQLNGTDAYVSVAGVGIAGAAPRTISGWAKADTTSIPAWTNVFGFTGAGVDGQHFDIQAVGDTGTTTLGYYGLHRHGWEQDIVPIDLEWHHLAATFDGATVSWYGDGRPIGSAEVGNVNTPGEVRIGKRQDNDNFFPGLVDEVRIYDRALSDGEIAWLAGGRVPAHKPM</sequence>
<dbReference type="Gene3D" id="2.60.120.200">
    <property type="match status" value="1"/>
</dbReference>
<keyword evidence="3" id="KW-1015">Disulfide bond</keyword>
<protein>
    <submittedName>
        <fullName evidence="6">Carbohydrate binding domain-containing protein</fullName>
    </submittedName>
</protein>
<gene>
    <name evidence="6" type="ORF">QJ522_04730</name>
</gene>
<dbReference type="Pfam" id="PF13385">
    <property type="entry name" value="Laminin_G_3"/>
    <property type="match status" value="1"/>
</dbReference>
<evidence type="ECO:0000259" key="5">
    <source>
        <dbReference type="PROSITE" id="PS50022"/>
    </source>
</evidence>
<name>A0AAW6TXX4_9BACT</name>